<evidence type="ECO:0000313" key="5">
    <source>
        <dbReference type="EMBL" id="MDZ5489919.1"/>
    </source>
</evidence>
<accession>A0ABU5JBW5</accession>
<dbReference type="Proteomes" id="UP001290101">
    <property type="component" value="Unassembled WGS sequence"/>
</dbReference>
<keyword evidence="6" id="KW-1185">Reference proteome</keyword>
<comment type="similarity">
    <text evidence="1">Belongs to the peptidase S33 family.</text>
</comment>
<dbReference type="Pfam" id="PF06441">
    <property type="entry name" value="EHN"/>
    <property type="match status" value="1"/>
</dbReference>
<evidence type="ECO:0000256" key="3">
    <source>
        <dbReference type="ARBA" id="ARBA00022801"/>
    </source>
</evidence>
<keyword evidence="3 5" id="KW-0378">Hydrolase</keyword>
<dbReference type="InterPro" id="IPR010497">
    <property type="entry name" value="Epoxide_hydro_N"/>
</dbReference>
<protein>
    <submittedName>
        <fullName evidence="5">Epoxide hydrolase</fullName>
    </submittedName>
</protein>
<reference evidence="5 6" key="1">
    <citation type="submission" date="2023-12" db="EMBL/GenBank/DDBJ databases">
        <title>Micromonospora sp. nov., isolated from Atacama Desert.</title>
        <authorList>
            <person name="Carro L."/>
            <person name="Golinska P."/>
            <person name="Klenk H.-P."/>
            <person name="Goodfellow M."/>
        </authorList>
    </citation>
    <scope>NUCLEOTIDE SEQUENCE [LARGE SCALE GENOMIC DNA]</scope>
    <source>
        <strain evidence="5 6">4G53</strain>
    </source>
</reference>
<dbReference type="RefSeq" id="WP_322440190.1">
    <property type="nucleotide sequence ID" value="NZ_JAXOTQ010000011.1"/>
</dbReference>
<keyword evidence="2" id="KW-0058">Aromatic hydrocarbons catabolism</keyword>
<gene>
    <name evidence="5" type="ORF">U2F25_10655</name>
</gene>
<name>A0ABU5JBW5_9ACTN</name>
<organism evidence="5 6">
    <name type="scientific">Micromonospora sicca</name>
    <dbReference type="NCBI Taxonomy" id="2202420"/>
    <lineage>
        <taxon>Bacteria</taxon>
        <taxon>Bacillati</taxon>
        <taxon>Actinomycetota</taxon>
        <taxon>Actinomycetes</taxon>
        <taxon>Micromonosporales</taxon>
        <taxon>Micromonosporaceae</taxon>
        <taxon>Micromonospora</taxon>
    </lineage>
</organism>
<dbReference type="PRINTS" id="PR00412">
    <property type="entry name" value="EPOXHYDRLASE"/>
</dbReference>
<dbReference type="Gene3D" id="3.40.50.1820">
    <property type="entry name" value="alpha/beta hydrolase"/>
    <property type="match status" value="1"/>
</dbReference>
<dbReference type="GO" id="GO:0016787">
    <property type="term" value="F:hydrolase activity"/>
    <property type="evidence" value="ECO:0007669"/>
    <property type="project" value="UniProtKB-KW"/>
</dbReference>
<dbReference type="InterPro" id="IPR000639">
    <property type="entry name" value="Epox_hydrolase-like"/>
</dbReference>
<feature type="domain" description="Epoxide hydrolase N-terminal" evidence="4">
    <location>
        <begin position="102"/>
        <end position="207"/>
    </location>
</feature>
<evidence type="ECO:0000313" key="6">
    <source>
        <dbReference type="Proteomes" id="UP001290101"/>
    </source>
</evidence>
<dbReference type="SUPFAM" id="SSF53474">
    <property type="entry name" value="alpha/beta-Hydrolases"/>
    <property type="match status" value="1"/>
</dbReference>
<dbReference type="EMBL" id="JAXOTQ010000011">
    <property type="protein sequence ID" value="MDZ5489919.1"/>
    <property type="molecule type" value="Genomic_DNA"/>
</dbReference>
<evidence type="ECO:0000256" key="2">
    <source>
        <dbReference type="ARBA" id="ARBA00022797"/>
    </source>
</evidence>
<comment type="caution">
    <text evidence="5">The sequence shown here is derived from an EMBL/GenBank/DDBJ whole genome shotgun (WGS) entry which is preliminary data.</text>
</comment>
<evidence type="ECO:0000259" key="4">
    <source>
        <dbReference type="Pfam" id="PF06441"/>
    </source>
</evidence>
<dbReference type="InterPro" id="IPR029058">
    <property type="entry name" value="AB_hydrolase_fold"/>
</dbReference>
<dbReference type="PANTHER" id="PTHR21661:SF35">
    <property type="entry name" value="EPOXIDE HYDROLASE"/>
    <property type="match status" value="1"/>
</dbReference>
<sequence>MTFQEACDRERTHAFDALRCLVDSQPGVHHDHRRKRRMLSIIRTGKAGIVRNEDTRGLTRRGALRAAVTVGAVAGPFGLAGTTTSPAFAEPGVTLPAATTDVTPFRLSVSDTTLRDLQRRLAAARLPEREPVPDGSQGVPLERLRGLVEHWRTRYDWRQVEARLNGFGQFRTQIDGMGIHFLHVRSRHANAVPVVLTHGWPGSVVEFLDVIGPLTDPTAFGGSAVDAFHVVVPSLPGFGFSDKPATAGWNIQRIAGAWAELMSRLGYRRWLAQGGDLGGSVTHELAKLGPAGLAGIHLNFFPVFQPPISDPPTPEEQEALDKLQRFFNDGVGFIYEQSTRPQTVGYALTDSPVGQAAWIYEKFMEWTDSDGNPERVLGVDRMLDDIMLYWLPGTAASSARIYWEDARATGTADDFKVPVGFTVFPREIIPTPRIWAERVYKSKLIYFNTVPRGGHFAAFEQPEILAEELRRFARLVR</sequence>
<proteinExistence type="inferred from homology"/>
<evidence type="ECO:0000256" key="1">
    <source>
        <dbReference type="ARBA" id="ARBA00010088"/>
    </source>
</evidence>
<dbReference type="PANTHER" id="PTHR21661">
    <property type="entry name" value="EPOXIDE HYDROLASE 1-RELATED"/>
    <property type="match status" value="1"/>
</dbReference>